<dbReference type="GO" id="GO:0008270">
    <property type="term" value="F:zinc ion binding"/>
    <property type="evidence" value="ECO:0007669"/>
    <property type="project" value="UniProtKB-KW"/>
</dbReference>
<sequence>MSHDGFTVLRDPLNTRHISHVAPFFPFEFIKQHGRLSRVYNGQAQEVQPQTGSPQKEPLQTTFSCLFCNHENCVIVKLDKKLGLGNLSCKICGQRFQTGINYLSAAVDVYSDWVDACDAVAKDAAAGNDIGTTIRGANEGSPGPVGRGTEREELDQAEADLDDY</sequence>
<evidence type="ECO:0000256" key="3">
    <source>
        <dbReference type="ARBA" id="ARBA00009730"/>
    </source>
</evidence>
<dbReference type="PANTHER" id="PTHR20934">
    <property type="entry name" value="TRANSCRIPTION ELONGATION FACTOR 1 HOMOLOG"/>
    <property type="match status" value="1"/>
</dbReference>
<evidence type="ECO:0000256" key="4">
    <source>
        <dbReference type="ARBA" id="ARBA00022723"/>
    </source>
</evidence>
<evidence type="ECO:0000256" key="8">
    <source>
        <dbReference type="ARBA" id="ARBA00023163"/>
    </source>
</evidence>
<keyword evidence="5 10" id="KW-0863">Zinc-finger</keyword>
<organism evidence="12 13">
    <name type="scientific">Ajellomyces capsulatus</name>
    <name type="common">Darling's disease fungus</name>
    <name type="synonym">Histoplasma capsulatum</name>
    <dbReference type="NCBI Taxonomy" id="5037"/>
    <lineage>
        <taxon>Eukaryota</taxon>
        <taxon>Fungi</taxon>
        <taxon>Dikarya</taxon>
        <taxon>Ascomycota</taxon>
        <taxon>Pezizomycotina</taxon>
        <taxon>Eurotiomycetes</taxon>
        <taxon>Eurotiomycetidae</taxon>
        <taxon>Onygenales</taxon>
        <taxon>Ajellomycetaceae</taxon>
        <taxon>Histoplasma</taxon>
    </lineage>
</organism>
<proteinExistence type="inferred from homology"/>
<dbReference type="Proteomes" id="UP000663671">
    <property type="component" value="Chromosome 3"/>
</dbReference>
<reference evidence="12" key="1">
    <citation type="submission" date="2021-01" db="EMBL/GenBank/DDBJ databases">
        <title>Chromosome-level genome assembly of a human fungal pathogen reveals clustering of transcriptionally co-regulated genes.</title>
        <authorList>
            <person name="Voorhies M."/>
            <person name="Cohen S."/>
            <person name="Shea T.P."/>
            <person name="Petrus S."/>
            <person name="Munoz J.F."/>
            <person name="Poplawski S."/>
            <person name="Goldman W.E."/>
            <person name="Michael T."/>
            <person name="Cuomo C.A."/>
            <person name="Sil A."/>
            <person name="Beyhan S."/>
        </authorList>
    </citation>
    <scope>NUCLEOTIDE SEQUENCE</scope>
    <source>
        <strain evidence="12">WU24</strain>
    </source>
</reference>
<evidence type="ECO:0000256" key="6">
    <source>
        <dbReference type="ARBA" id="ARBA00022833"/>
    </source>
</evidence>
<evidence type="ECO:0000256" key="2">
    <source>
        <dbReference type="ARBA" id="ARBA00004123"/>
    </source>
</evidence>
<dbReference type="GO" id="GO:0000993">
    <property type="term" value="F:RNA polymerase II complex binding"/>
    <property type="evidence" value="ECO:0007669"/>
    <property type="project" value="TreeGrafter"/>
</dbReference>
<evidence type="ECO:0000256" key="7">
    <source>
        <dbReference type="ARBA" id="ARBA00023015"/>
    </source>
</evidence>
<keyword evidence="9 10" id="KW-0539">Nucleus</keyword>
<dbReference type="Pfam" id="PF05129">
    <property type="entry name" value="Zn_ribbon_Elf1"/>
    <property type="match status" value="1"/>
</dbReference>
<dbReference type="OrthoDB" id="445983at2759"/>
<keyword evidence="12" id="KW-0251">Elongation factor</keyword>
<dbReference type="AlphaFoldDB" id="A0A8A1MMX0"/>
<dbReference type="GO" id="GO:0006368">
    <property type="term" value="P:transcription elongation by RNA polymerase II"/>
    <property type="evidence" value="ECO:0007669"/>
    <property type="project" value="TreeGrafter"/>
</dbReference>
<evidence type="ECO:0000256" key="10">
    <source>
        <dbReference type="RuleBase" id="RU364033"/>
    </source>
</evidence>
<evidence type="ECO:0000313" key="12">
    <source>
        <dbReference type="EMBL" id="QSS66044.1"/>
    </source>
</evidence>
<keyword evidence="7 10" id="KW-0805">Transcription regulation</keyword>
<name>A0A8A1MMX0_AJECA</name>
<keyword evidence="8 10" id="KW-0804">Transcription</keyword>
<evidence type="ECO:0000313" key="13">
    <source>
        <dbReference type="Proteomes" id="UP000663671"/>
    </source>
</evidence>
<evidence type="ECO:0000256" key="9">
    <source>
        <dbReference type="ARBA" id="ARBA00023242"/>
    </source>
</evidence>
<keyword evidence="6 10" id="KW-0862">Zinc</keyword>
<protein>
    <recommendedName>
        <fullName evidence="10">Transcription elongation factor 1 homolog</fullName>
    </recommendedName>
</protein>
<dbReference type="InterPro" id="IPR038567">
    <property type="entry name" value="T_Elf1_sf"/>
</dbReference>
<feature type="compositionally biased region" description="Acidic residues" evidence="11">
    <location>
        <begin position="152"/>
        <end position="164"/>
    </location>
</feature>
<dbReference type="InterPro" id="IPR007808">
    <property type="entry name" value="Elf1"/>
</dbReference>
<evidence type="ECO:0000256" key="11">
    <source>
        <dbReference type="SAM" id="MobiDB-lite"/>
    </source>
</evidence>
<dbReference type="PANTHER" id="PTHR20934:SF0">
    <property type="entry name" value="TRANSCRIPTION ELONGATION FACTOR 1 HOMOLOG"/>
    <property type="match status" value="1"/>
</dbReference>
<comment type="subcellular location">
    <subcellularLocation>
        <location evidence="2 10">Nucleus</location>
    </subcellularLocation>
</comment>
<dbReference type="GO" id="GO:0008023">
    <property type="term" value="C:transcription elongation factor complex"/>
    <property type="evidence" value="ECO:0007669"/>
    <property type="project" value="TreeGrafter"/>
</dbReference>
<keyword evidence="12" id="KW-0648">Protein biosynthesis</keyword>
<comment type="function">
    <text evidence="1 10">Transcription elongation factor implicated in the maintenance of proper chromatin structure in actively transcribed regions.</text>
</comment>
<keyword evidence="4 10" id="KW-0479">Metal-binding</keyword>
<evidence type="ECO:0000256" key="1">
    <source>
        <dbReference type="ARBA" id="ARBA00003357"/>
    </source>
</evidence>
<dbReference type="VEuPathDB" id="FungiDB:I7I51_06895"/>
<dbReference type="SUPFAM" id="SSF57783">
    <property type="entry name" value="Zinc beta-ribbon"/>
    <property type="match status" value="1"/>
</dbReference>
<evidence type="ECO:0000256" key="5">
    <source>
        <dbReference type="ARBA" id="ARBA00022771"/>
    </source>
</evidence>
<feature type="region of interest" description="Disordered" evidence="11">
    <location>
        <begin position="131"/>
        <end position="164"/>
    </location>
</feature>
<dbReference type="Gene3D" id="2.20.25.190">
    <property type="match status" value="1"/>
</dbReference>
<dbReference type="GO" id="GO:0003746">
    <property type="term" value="F:translation elongation factor activity"/>
    <property type="evidence" value="ECO:0007669"/>
    <property type="project" value="UniProtKB-KW"/>
</dbReference>
<gene>
    <name evidence="12" type="primary">ELF1</name>
    <name evidence="12" type="ORF">I7I51_06895</name>
</gene>
<dbReference type="EMBL" id="CP069115">
    <property type="protein sequence ID" value="QSS66044.1"/>
    <property type="molecule type" value="Genomic_DNA"/>
</dbReference>
<accession>A0A8A1MMX0</accession>
<comment type="similarity">
    <text evidence="3 10">Belongs to the ELOF1 family.</text>
</comment>
<dbReference type="FunFam" id="2.20.25.190:FF:000001">
    <property type="entry name" value="Transcription elongation factor 1 homolog"/>
    <property type="match status" value="1"/>
</dbReference>